<dbReference type="PROSITE" id="PS01261">
    <property type="entry name" value="UPF0020"/>
    <property type="match status" value="1"/>
</dbReference>
<dbReference type="Pfam" id="PF01170">
    <property type="entry name" value="UPF0020"/>
    <property type="match status" value="1"/>
</dbReference>
<dbReference type="EMBL" id="JAYGHY010000045">
    <property type="protein sequence ID" value="MEA5443326.1"/>
    <property type="molecule type" value="Genomic_DNA"/>
</dbReference>
<dbReference type="SMART" id="SM00981">
    <property type="entry name" value="THUMP"/>
    <property type="match status" value="1"/>
</dbReference>
<dbReference type="PANTHER" id="PTHR47313">
    <property type="entry name" value="RIBOSOMAL RNA LARGE SUBUNIT METHYLTRANSFERASE K/L"/>
    <property type="match status" value="1"/>
</dbReference>
<comment type="caution">
    <text evidence="5">The sequence shown here is derived from an EMBL/GenBank/DDBJ whole genome shotgun (WGS) entry which is preliminary data.</text>
</comment>
<keyword evidence="3" id="KW-0694">RNA-binding</keyword>
<feature type="domain" description="THUMP" evidence="4">
    <location>
        <begin position="48"/>
        <end position="167"/>
    </location>
</feature>
<dbReference type="Gene3D" id="3.30.2130.30">
    <property type="match status" value="1"/>
</dbReference>
<keyword evidence="6" id="KW-1185">Reference proteome</keyword>
<dbReference type="Proteomes" id="UP001302329">
    <property type="component" value="Unassembled WGS sequence"/>
</dbReference>
<dbReference type="SUPFAM" id="SSF53335">
    <property type="entry name" value="S-adenosyl-L-methionine-dependent methyltransferases"/>
    <property type="match status" value="1"/>
</dbReference>
<dbReference type="PROSITE" id="PS51165">
    <property type="entry name" value="THUMP"/>
    <property type="match status" value="1"/>
</dbReference>
<dbReference type="GO" id="GO:0008168">
    <property type="term" value="F:methyltransferase activity"/>
    <property type="evidence" value="ECO:0007669"/>
    <property type="project" value="UniProtKB-KW"/>
</dbReference>
<evidence type="ECO:0000256" key="3">
    <source>
        <dbReference type="PROSITE-ProRule" id="PRU00529"/>
    </source>
</evidence>
<sequence length="391" mass="42459">MATPSPFDVIAVVPPGLEEPAAAELSALGALEVRPLRRAVGLRADAATFYRLHLQARLPFRFLRQLARFPCRGREELYDGVQRAADWERWLPPQLSFRVEASGSVPGLNHSHYSALQVKNALVDRQRQVWGSRSSVDLDDADLVLHLHLSPGRPGGSGPEAVLSLDGGGASLHRRGYRAAMGLAPLKENLAAGLIAHTGWDGTVPLADPFCGSGTLLIEAACRALGRAPGLERSFSLERWPDFDAALWQRERQAAQDIYRSSLPDGAPLAAVVGMERDPAVLAMARSNAAAAGVADWVDLQEGDFRDFHPPETPGVLVCNPPYGERLGGDDDLEALYGDLGRMLKERCSGWTLWLLSGNPALTGALRMKASRRVPVSNGGIDCRWLRYDVR</sequence>
<protein>
    <submittedName>
        <fullName evidence="5">Class I SAM-dependent RNA methyltransferase</fullName>
    </submittedName>
</protein>
<proteinExistence type="predicted"/>
<dbReference type="RefSeq" id="WP_323357326.1">
    <property type="nucleotide sequence ID" value="NZ_JAYGHY010000045.1"/>
</dbReference>
<dbReference type="InterPro" id="IPR004114">
    <property type="entry name" value="THUMP_dom"/>
</dbReference>
<keyword evidence="2" id="KW-0808">Transferase</keyword>
<evidence type="ECO:0000259" key="4">
    <source>
        <dbReference type="PROSITE" id="PS51165"/>
    </source>
</evidence>
<dbReference type="PANTHER" id="PTHR47313:SF1">
    <property type="entry name" value="RIBOSOMAL RNA LARGE SUBUNIT METHYLTRANSFERASE K_L"/>
    <property type="match status" value="1"/>
</dbReference>
<keyword evidence="1 5" id="KW-0489">Methyltransferase</keyword>
<dbReference type="InterPro" id="IPR053943">
    <property type="entry name" value="RlmKL-like_Mtase_CS"/>
</dbReference>
<dbReference type="Pfam" id="PF02926">
    <property type="entry name" value="THUMP"/>
    <property type="match status" value="1"/>
</dbReference>
<evidence type="ECO:0000313" key="5">
    <source>
        <dbReference type="EMBL" id="MEA5443326.1"/>
    </source>
</evidence>
<dbReference type="InterPro" id="IPR054170">
    <property type="entry name" value="RlmL_1st"/>
</dbReference>
<dbReference type="GO" id="GO:0032259">
    <property type="term" value="P:methylation"/>
    <property type="evidence" value="ECO:0007669"/>
    <property type="project" value="UniProtKB-KW"/>
</dbReference>
<dbReference type="Gene3D" id="3.40.50.150">
    <property type="entry name" value="Vaccinia Virus protein VP39"/>
    <property type="match status" value="1"/>
</dbReference>
<dbReference type="PROSITE" id="PS00092">
    <property type="entry name" value="N6_MTASE"/>
    <property type="match status" value="1"/>
</dbReference>
<evidence type="ECO:0000256" key="1">
    <source>
        <dbReference type="ARBA" id="ARBA00022603"/>
    </source>
</evidence>
<dbReference type="CDD" id="cd11715">
    <property type="entry name" value="THUMP_AdoMetMT"/>
    <property type="match status" value="1"/>
</dbReference>
<evidence type="ECO:0000313" key="6">
    <source>
        <dbReference type="Proteomes" id="UP001302329"/>
    </source>
</evidence>
<dbReference type="InterPro" id="IPR002052">
    <property type="entry name" value="DNA_methylase_N6_adenine_CS"/>
</dbReference>
<evidence type="ECO:0000256" key="2">
    <source>
        <dbReference type="ARBA" id="ARBA00022679"/>
    </source>
</evidence>
<organism evidence="5 6">
    <name type="scientific">Cyanobium gracile UHCC 0281</name>
    <dbReference type="NCBI Taxonomy" id="3110309"/>
    <lineage>
        <taxon>Bacteria</taxon>
        <taxon>Bacillati</taxon>
        <taxon>Cyanobacteriota</taxon>
        <taxon>Cyanophyceae</taxon>
        <taxon>Synechococcales</taxon>
        <taxon>Prochlorococcaceae</taxon>
        <taxon>Cyanobium</taxon>
    </lineage>
</organism>
<name>A0ABU5SXW5_9CYAN</name>
<dbReference type="InterPro" id="IPR029063">
    <property type="entry name" value="SAM-dependent_MTases_sf"/>
</dbReference>
<dbReference type="Pfam" id="PF22020">
    <property type="entry name" value="RlmL_1st"/>
    <property type="match status" value="1"/>
</dbReference>
<gene>
    <name evidence="5" type="ORF">VB739_12245</name>
</gene>
<dbReference type="InterPro" id="IPR000241">
    <property type="entry name" value="RlmKL-like_Mtase"/>
</dbReference>
<reference evidence="5 6" key="1">
    <citation type="submission" date="2023-12" db="EMBL/GenBank/DDBJ databases">
        <title>Baltic Sea Cyanobacteria.</title>
        <authorList>
            <person name="Delbaje E."/>
            <person name="Fewer D.P."/>
            <person name="Shishido T.K."/>
        </authorList>
    </citation>
    <scope>NUCLEOTIDE SEQUENCE [LARGE SCALE GENOMIC DNA]</scope>
    <source>
        <strain evidence="5 6">UHCC 0281</strain>
    </source>
</reference>
<accession>A0ABU5SXW5</accession>